<proteinExistence type="predicted"/>
<dbReference type="PANTHER" id="PTHR44163">
    <property type="entry name" value="U3 SMALL NUCLEOLAR RNA-ASSOCIATED PROTEIN 4 HOMOLOG"/>
    <property type="match status" value="1"/>
</dbReference>
<dbReference type="InterPro" id="IPR046351">
    <property type="entry name" value="UTP4"/>
</dbReference>
<dbReference type="InterPro" id="IPR011047">
    <property type="entry name" value="Quinoprotein_ADH-like_sf"/>
</dbReference>
<dbReference type="SMART" id="SM00320">
    <property type="entry name" value="WD40"/>
    <property type="match status" value="4"/>
</dbReference>
<reference evidence="2" key="1">
    <citation type="submission" date="2016-01" db="EMBL/GenBank/DDBJ databases">
        <title>Reference transcriptome for the parasite Schistocephalus solidus: insights into the molecular evolution of parasitism.</title>
        <authorList>
            <person name="Hebert F.O."/>
            <person name="Grambauer S."/>
            <person name="Barber I."/>
            <person name="Landry C.R."/>
            <person name="Aubin-Horth N."/>
        </authorList>
    </citation>
    <scope>NUCLEOTIDE SEQUENCE</scope>
</reference>
<protein>
    <submittedName>
        <fullName evidence="2">Uncharacterized protein</fullName>
    </submittedName>
</protein>
<dbReference type="GO" id="GO:0003723">
    <property type="term" value="F:RNA binding"/>
    <property type="evidence" value="ECO:0007669"/>
    <property type="project" value="TreeGrafter"/>
</dbReference>
<gene>
    <name evidence="2" type="ORF">TR167498</name>
</gene>
<dbReference type="InterPro" id="IPR015943">
    <property type="entry name" value="WD40/YVTN_repeat-like_dom_sf"/>
</dbReference>
<dbReference type="SUPFAM" id="SSF50998">
    <property type="entry name" value="Quinoprotein alcohol dehydrogenase-like"/>
    <property type="match status" value="1"/>
</dbReference>
<evidence type="ECO:0000256" key="1">
    <source>
        <dbReference type="SAM" id="MobiDB-lite"/>
    </source>
</evidence>
<dbReference type="InterPro" id="IPR001680">
    <property type="entry name" value="WD40_rpt"/>
</dbReference>
<dbReference type="EMBL" id="GEEE01000384">
    <property type="protein sequence ID" value="JAP62841.1"/>
    <property type="molecule type" value="Transcribed_RNA"/>
</dbReference>
<dbReference type="SUPFAM" id="SSF50969">
    <property type="entry name" value="YVTN repeat-like/Quinoprotein amine dehydrogenase"/>
    <property type="match status" value="1"/>
</dbReference>
<dbReference type="AlphaFoldDB" id="A0A0V0JB97"/>
<feature type="non-terminal residue" evidence="2">
    <location>
        <position position="1"/>
    </location>
</feature>
<sequence length="912" mass="98884">AVRLCCFAGRIVKSVERDCQMTTKLLVDGYKIYEFTPTTFTAVSRNSEGLIAAARSDGTLDVYDERDNFYLLHRFPSVVLVSVCSVCWFDNRLFAAGGEGRIFELDFSQLTVKTSLLLPGGLPCRCMAAHQSYFVGGNDGGYICTITSQQGVLEIKNVIVKLEGKVLSLAVDAERHYVIAAGDSLGKVHLINMGSGSILSTFCLDAESSPLPTVVWSLLFVGGVLFSGDSKGHVNLWNVEIGGMICSFASHNADVLTLAASPDSMSVFAGGVDPIIRRFDFSHSGSSARWQAGGLIHGCQRDVHGLVYIPRSKANDMVDGGLRQVDRLLAVGDDGRLNLLACSSTSDLGVDAPVRAQQTPAAQVGQPRGEKSPSIASVAALPLWPLSLAPCLPVVMQFAKETFLANTSGGPPARLCLLQYADHMSLVHFPRKPKAFFKKFDEASDAKGRSILCLAEIRPRRGQQVLTCAISPCGRFIAYSDTIRSRVLKIAHPESWHFDRNCPSQLVTISRLGWVHLESECKRRRRSLSRALSEERSIGAAASTPTTTSSGGTSELDSDSDEGRLFLDQSSADLFTAASNGLPDSELANTVAVTDKKRPSSAMLSADQTDGSSALPSARLLAFTPDSTGLISLATATQQVTYLDLRTGCERWRFTPGAGAPVGVHLMRMEKFALKLAPTKDITTGQNQVTLLALGCTDGRVLLHCLETGGQHLFTCPRIHLDSSLCAPRPVAVAFRTPTAPTLSSKSSPARLELHLSILYTSSQLVEWQIPISVEPCSESGTGKFTVSVKEHPVQDPWLLNFWASMGKEWNRRLPPFHSMDYLGPSGDRWILVSAGFVVYLDRTKSYKASDVKIAVRGQSKEAKDLCMKVSTKFQTALQATVLPDRVAIMQIDTPEILLKLPAPLHKKRFGT</sequence>
<name>A0A0V0JB97_SCHSO</name>
<dbReference type="GO" id="GO:0000462">
    <property type="term" value="P:maturation of SSU-rRNA from tricistronic rRNA transcript (SSU-rRNA, 5.8S rRNA, LSU-rRNA)"/>
    <property type="evidence" value="ECO:0007669"/>
    <property type="project" value="InterPro"/>
</dbReference>
<feature type="region of interest" description="Disordered" evidence="1">
    <location>
        <begin position="532"/>
        <end position="561"/>
    </location>
</feature>
<dbReference type="GO" id="GO:0032040">
    <property type="term" value="C:small-subunit processome"/>
    <property type="evidence" value="ECO:0007669"/>
    <property type="project" value="TreeGrafter"/>
</dbReference>
<dbReference type="PANTHER" id="PTHR44163:SF1">
    <property type="entry name" value="U3 SMALL NUCLEOLAR RNA-ASSOCIATED PROTEIN 4 HOMOLOG"/>
    <property type="match status" value="1"/>
</dbReference>
<dbReference type="Gene3D" id="2.130.10.10">
    <property type="entry name" value="YVTN repeat-like/Quinoprotein amine dehydrogenase"/>
    <property type="match status" value="2"/>
</dbReference>
<dbReference type="InterPro" id="IPR011044">
    <property type="entry name" value="Quino_amine_DH_bsu"/>
</dbReference>
<organism evidence="2">
    <name type="scientific">Schistocephalus solidus</name>
    <name type="common">Tapeworm</name>
    <dbReference type="NCBI Taxonomy" id="70667"/>
    <lineage>
        <taxon>Eukaryota</taxon>
        <taxon>Metazoa</taxon>
        <taxon>Spiralia</taxon>
        <taxon>Lophotrochozoa</taxon>
        <taxon>Platyhelminthes</taxon>
        <taxon>Cestoda</taxon>
        <taxon>Eucestoda</taxon>
        <taxon>Diphyllobothriidea</taxon>
        <taxon>Diphyllobothriidae</taxon>
        <taxon>Schistocephalus</taxon>
    </lineage>
</organism>
<dbReference type="GO" id="GO:0030686">
    <property type="term" value="C:90S preribosome"/>
    <property type="evidence" value="ECO:0007669"/>
    <property type="project" value="InterPro"/>
</dbReference>
<dbReference type="GO" id="GO:0034455">
    <property type="term" value="C:t-UTP complex"/>
    <property type="evidence" value="ECO:0007669"/>
    <property type="project" value="TreeGrafter"/>
</dbReference>
<accession>A0A0V0JB97</accession>
<evidence type="ECO:0000313" key="2">
    <source>
        <dbReference type="EMBL" id="JAP62841.1"/>
    </source>
</evidence>
<feature type="compositionally biased region" description="Low complexity" evidence="1">
    <location>
        <begin position="538"/>
        <end position="555"/>
    </location>
</feature>